<reference evidence="2" key="1">
    <citation type="journal article" date="2021" name="bioRxiv">
        <title>Whole Genome Assembly and Annotation of Northern Wild Rice, Zizania palustris L., Supports a Whole Genome Duplication in the Zizania Genus.</title>
        <authorList>
            <person name="Haas M."/>
            <person name="Kono T."/>
            <person name="Macchietto M."/>
            <person name="Millas R."/>
            <person name="McGilp L."/>
            <person name="Shao M."/>
            <person name="Duquette J."/>
            <person name="Hirsch C.N."/>
            <person name="Kimball J."/>
        </authorList>
    </citation>
    <scope>NUCLEOTIDE SEQUENCE</scope>
    <source>
        <tissue evidence="2">Fresh leaf tissue</tissue>
    </source>
</reference>
<comment type="caution">
    <text evidence="2">The sequence shown here is derived from an EMBL/GenBank/DDBJ whole genome shotgun (WGS) entry which is preliminary data.</text>
</comment>
<feature type="compositionally biased region" description="Polar residues" evidence="1">
    <location>
        <begin position="67"/>
        <end position="78"/>
    </location>
</feature>
<sequence length="100" mass="10764">MTARREPPSNPSSFHFSLTWFLRCGARQASERHGGQSCPRVTGAEAVGAAAMKQPQKRQARKAMETSGLNPTGVSSLRKSPDLPATTTTLHAMELITADQ</sequence>
<organism evidence="2 3">
    <name type="scientific">Zizania palustris</name>
    <name type="common">Northern wild rice</name>
    <dbReference type="NCBI Taxonomy" id="103762"/>
    <lineage>
        <taxon>Eukaryota</taxon>
        <taxon>Viridiplantae</taxon>
        <taxon>Streptophyta</taxon>
        <taxon>Embryophyta</taxon>
        <taxon>Tracheophyta</taxon>
        <taxon>Spermatophyta</taxon>
        <taxon>Magnoliopsida</taxon>
        <taxon>Liliopsida</taxon>
        <taxon>Poales</taxon>
        <taxon>Poaceae</taxon>
        <taxon>BOP clade</taxon>
        <taxon>Oryzoideae</taxon>
        <taxon>Oryzeae</taxon>
        <taxon>Zizaniinae</taxon>
        <taxon>Zizania</taxon>
    </lineage>
</organism>
<dbReference type="EMBL" id="JAAALK010000285">
    <property type="protein sequence ID" value="KAG8065047.1"/>
    <property type="molecule type" value="Genomic_DNA"/>
</dbReference>
<name>A0A8J5SJ92_ZIZPA</name>
<feature type="region of interest" description="Disordered" evidence="1">
    <location>
        <begin position="49"/>
        <end position="88"/>
    </location>
</feature>
<evidence type="ECO:0000313" key="3">
    <source>
        <dbReference type="Proteomes" id="UP000729402"/>
    </source>
</evidence>
<protein>
    <submittedName>
        <fullName evidence="2">Uncharacterized protein</fullName>
    </submittedName>
</protein>
<dbReference type="AlphaFoldDB" id="A0A8J5SJ92"/>
<dbReference type="Proteomes" id="UP000729402">
    <property type="component" value="Unassembled WGS sequence"/>
</dbReference>
<reference evidence="2" key="2">
    <citation type="submission" date="2021-02" db="EMBL/GenBank/DDBJ databases">
        <authorList>
            <person name="Kimball J.A."/>
            <person name="Haas M.W."/>
            <person name="Macchietto M."/>
            <person name="Kono T."/>
            <person name="Duquette J."/>
            <person name="Shao M."/>
        </authorList>
    </citation>
    <scope>NUCLEOTIDE SEQUENCE</scope>
    <source>
        <tissue evidence="2">Fresh leaf tissue</tissue>
    </source>
</reference>
<evidence type="ECO:0000313" key="2">
    <source>
        <dbReference type="EMBL" id="KAG8065047.1"/>
    </source>
</evidence>
<keyword evidence="3" id="KW-1185">Reference proteome</keyword>
<evidence type="ECO:0000256" key="1">
    <source>
        <dbReference type="SAM" id="MobiDB-lite"/>
    </source>
</evidence>
<gene>
    <name evidence="2" type="ORF">GUJ93_ZPchr0004g39089</name>
</gene>
<accession>A0A8J5SJ92</accession>
<proteinExistence type="predicted"/>